<dbReference type="PANTHER" id="PTHR13271">
    <property type="entry name" value="UNCHARACTERIZED PUTATIVE METHYLTRANSFERASE"/>
    <property type="match status" value="1"/>
</dbReference>
<dbReference type="PANTHER" id="PTHR13271:SF55">
    <property type="entry name" value="SET DOMAIN-CONTAINING PROTEIN"/>
    <property type="match status" value="1"/>
</dbReference>
<accession>A0A1D6LK95</accession>
<reference evidence="1" key="1">
    <citation type="submission" date="2015-12" db="EMBL/GenBank/DDBJ databases">
        <title>Update maize B73 reference genome by single molecule sequencing technologies.</title>
        <authorList>
            <consortium name="Maize Genome Sequencing Project"/>
            <person name="Ware D."/>
        </authorList>
    </citation>
    <scope>NUCLEOTIDE SEQUENCE</scope>
    <source>
        <tissue evidence="1">Seedling</tissue>
    </source>
</reference>
<gene>
    <name evidence="1" type="ORF">ZEAMMB73_Zm00001d036004</name>
</gene>
<dbReference type="eggNOG" id="KOG1337">
    <property type="taxonomic scope" value="Eukaryota"/>
</dbReference>
<name>A0A1D6LK95_MAIZE</name>
<dbReference type="FunCoup" id="A0A1D6LK95">
    <property type="interactions" value="62"/>
</dbReference>
<dbReference type="InParanoid" id="A0A1D6LK95"/>
<dbReference type="InterPro" id="IPR046341">
    <property type="entry name" value="SET_dom_sf"/>
</dbReference>
<dbReference type="InterPro" id="IPR050600">
    <property type="entry name" value="SETD3_SETD6_MTase"/>
</dbReference>
<sequence>MATAAADDDVKLESFLQWLQSNGADLRSCTIRACGGKGLGVFSTAAPEPGSNDGNAPLLSPESTRLIWTMRRRCAGVAMVVPLDLAITPMRVLQDPLVGPRCRALLEDGVVDDRLLVMLFLMAERRRPGSLWKPYLDMLPSTFGSSLWFTEEELAELEGTTLHRATLIQRKSLQSSFDEKVKGLVEELLHVDESASSVEVLFEDFLWANSIFWTRALNIPLPHSYVFLGSCGDQQARADNDAHQEIDITAKDCSADENSKPSNTESIWVEGLVPGIDFCNHNVKALATWEVDSVGNATGIPASMYLLLADKSPAETGAEICINYGNKGNEELLYLYGFVVDNNPDDYLMVHYPLEALRQIQSADIKMKLLEMQKGELRCLLPRSLLDNGFFGIRSSEDKDSKKNTGPFSSFSWSGQRKVPSYLPKIVFPHEFMSTLRTIAMQEHELEQVASLLGEVGYSEDRETSCAAIQSAIWEVCGDQGALGLLVDLLGVKMAELEEGSGTEASDAELLEQFDSIQPEDYASESGEKHERKSKTNYRSCVVYRRGQKQLTRLFLREVEHLLELSAKEQS</sequence>
<dbReference type="CDD" id="cd10527">
    <property type="entry name" value="SET_LSMT"/>
    <property type="match status" value="1"/>
</dbReference>
<organism evidence="1">
    <name type="scientific">Zea mays</name>
    <name type="common">Maize</name>
    <dbReference type="NCBI Taxonomy" id="4577"/>
    <lineage>
        <taxon>Eukaryota</taxon>
        <taxon>Viridiplantae</taxon>
        <taxon>Streptophyta</taxon>
        <taxon>Embryophyta</taxon>
        <taxon>Tracheophyta</taxon>
        <taxon>Spermatophyta</taxon>
        <taxon>Magnoliopsida</taxon>
        <taxon>Liliopsida</taxon>
        <taxon>Poales</taxon>
        <taxon>Poaceae</taxon>
        <taxon>PACMAD clade</taxon>
        <taxon>Panicoideae</taxon>
        <taxon>Andropogonodae</taxon>
        <taxon>Andropogoneae</taxon>
        <taxon>Tripsacinae</taxon>
        <taxon>Zea</taxon>
    </lineage>
</organism>
<dbReference type="STRING" id="4577.A0A1D6LK95"/>
<dbReference type="OrthoDB" id="42889at2759"/>
<dbReference type="EMBL" id="CM000782">
    <property type="protein sequence ID" value="AQK80124.1"/>
    <property type="molecule type" value="Genomic_DNA"/>
</dbReference>
<dbReference type="IntAct" id="A0A1D6LK95">
    <property type="interactions" value="2"/>
</dbReference>
<dbReference type="SUPFAM" id="SSF82199">
    <property type="entry name" value="SET domain"/>
    <property type="match status" value="1"/>
</dbReference>
<dbReference type="AlphaFoldDB" id="A0A1D6LK95"/>
<proteinExistence type="predicted"/>
<dbReference type="PaxDb" id="4577-GRMZM2G078458_P03"/>
<dbReference type="EMBL" id="CM000782">
    <property type="protein sequence ID" value="AQK80128.1"/>
    <property type="molecule type" value="Genomic_DNA"/>
</dbReference>
<dbReference type="ExpressionAtlas" id="A0A1D6LK95">
    <property type="expression patterns" value="baseline and differential"/>
</dbReference>
<evidence type="ECO:0000313" key="1">
    <source>
        <dbReference type="EMBL" id="AQK80128.1"/>
    </source>
</evidence>
<dbReference type="Gene3D" id="3.90.1410.10">
    <property type="entry name" value="set domain protein methyltransferase, domain 1"/>
    <property type="match status" value="1"/>
</dbReference>
<protein>
    <submittedName>
        <fullName evidence="1">SET domain-containing protein</fullName>
    </submittedName>
</protein>